<dbReference type="GO" id="GO:0098552">
    <property type="term" value="C:side of membrane"/>
    <property type="evidence" value="ECO:0007669"/>
    <property type="project" value="UniProtKB-KW"/>
</dbReference>
<evidence type="ECO:0000256" key="7">
    <source>
        <dbReference type="ARBA" id="ARBA00023180"/>
    </source>
</evidence>
<keyword evidence="6" id="KW-0472">Membrane</keyword>
<keyword evidence="5 9" id="KW-0732">Signal</keyword>
<evidence type="ECO:0000256" key="2">
    <source>
        <dbReference type="ARBA" id="ARBA00004609"/>
    </source>
</evidence>
<dbReference type="Pfam" id="PF13206">
    <property type="entry name" value="VSG_B"/>
    <property type="match status" value="1"/>
</dbReference>
<evidence type="ECO:0000256" key="6">
    <source>
        <dbReference type="ARBA" id="ARBA00023136"/>
    </source>
</evidence>
<keyword evidence="8" id="KW-0449">Lipoprotein</keyword>
<evidence type="ECO:0000256" key="5">
    <source>
        <dbReference type="ARBA" id="ARBA00022729"/>
    </source>
</evidence>
<protein>
    <submittedName>
        <fullName evidence="11">Variant surface glycoprotein 1125.1584</fullName>
    </submittedName>
</protein>
<organism evidence="11">
    <name type="scientific">Trypanosoma brucei</name>
    <dbReference type="NCBI Taxonomy" id="5691"/>
    <lineage>
        <taxon>Eukaryota</taxon>
        <taxon>Discoba</taxon>
        <taxon>Euglenozoa</taxon>
        <taxon>Kinetoplastea</taxon>
        <taxon>Metakinetoplastina</taxon>
        <taxon>Trypanosomatida</taxon>
        <taxon>Trypanosomatidae</taxon>
        <taxon>Trypanosoma</taxon>
    </lineage>
</organism>
<evidence type="ECO:0000256" key="3">
    <source>
        <dbReference type="ARBA" id="ARBA00022475"/>
    </source>
</evidence>
<evidence type="ECO:0000256" key="4">
    <source>
        <dbReference type="ARBA" id="ARBA00022622"/>
    </source>
</evidence>
<feature type="domain" description="Trypanosome variant surface glycoprotein B-type N-terminal" evidence="10">
    <location>
        <begin position="18"/>
        <end position="251"/>
    </location>
</feature>
<evidence type="ECO:0000256" key="1">
    <source>
        <dbReference type="ARBA" id="ARBA00002523"/>
    </source>
</evidence>
<feature type="signal peptide" evidence="9">
    <location>
        <begin position="1"/>
        <end position="23"/>
    </location>
</feature>
<proteinExistence type="predicted"/>
<comment type="subcellular location">
    <subcellularLocation>
        <location evidence="2">Cell membrane</location>
        <topology evidence="2">Lipid-anchor</topology>
        <topology evidence="2">GPI-anchor</topology>
    </subcellularLocation>
</comment>
<evidence type="ECO:0000256" key="9">
    <source>
        <dbReference type="SAM" id="SignalP"/>
    </source>
</evidence>
<dbReference type="AlphaFoldDB" id="A0A1J0R7A6"/>
<reference evidence="11" key="1">
    <citation type="submission" date="2016-08" db="EMBL/GenBank/DDBJ databases">
        <title>VSG repertoire of Trypanosoma brucei EATRO 1125.</title>
        <authorList>
            <person name="Cross G.A."/>
        </authorList>
    </citation>
    <scope>NUCLEOTIDE SEQUENCE</scope>
    <source>
        <strain evidence="11">EATRO 1125</strain>
    </source>
</reference>
<accession>A0A1J0R7A6</accession>
<evidence type="ECO:0000256" key="8">
    <source>
        <dbReference type="ARBA" id="ARBA00023288"/>
    </source>
</evidence>
<sequence length="268" mass="29134">MGLSVFCCVLIAVLYEKVLTADAAVTKGENAADFAAVCSLIQFAKAAAKDLEAPPEINQIIKTLTAINFTLLDDNIRTTVEKNKEKPWDTIRDQHQGETKYYADHWEQWKRVANLPATDPERKALGDWEKHRRNENLKQQVKYLLEEALALQASASGNLVELKGEAIKRKQTEALYGKAGQTGQIKSGSDRQTFCGKGSAGANTPGEGATDSLYGTLLCLCAGANTDANAGLGCCLDCQSSPYEDAWTVTQDGALNSARNKSQAKMQR</sequence>
<feature type="chain" id="PRO_5012565772" evidence="9">
    <location>
        <begin position="24"/>
        <end position="268"/>
    </location>
</feature>
<dbReference type="GO" id="GO:0005886">
    <property type="term" value="C:plasma membrane"/>
    <property type="evidence" value="ECO:0007669"/>
    <property type="project" value="UniProtKB-SubCell"/>
</dbReference>
<keyword evidence="7" id="KW-0325">Glycoprotein</keyword>
<keyword evidence="3" id="KW-1003">Cell membrane</keyword>
<name>A0A1J0R7A6_9TRYP</name>
<evidence type="ECO:0000259" key="10">
    <source>
        <dbReference type="Pfam" id="PF13206"/>
    </source>
</evidence>
<keyword evidence="4" id="KW-0336">GPI-anchor</keyword>
<comment type="function">
    <text evidence="1">VSG forms a coat on the surface of the parasite. The trypanosome evades the immune response of the host by expressing a series of antigenically distinct VSGs from an estimated 1000 VSG genes.</text>
</comment>
<dbReference type="VEuPathDB" id="TriTrypDB:Tb11.v5.0909"/>
<dbReference type="EMBL" id="KX699809">
    <property type="protein sequence ID" value="APD73765.1"/>
    <property type="molecule type" value="Genomic_DNA"/>
</dbReference>
<dbReference type="InterPro" id="IPR025932">
    <property type="entry name" value="Trypano_VSG_B_N_dom"/>
</dbReference>
<evidence type="ECO:0000313" key="11">
    <source>
        <dbReference type="EMBL" id="APD73765.1"/>
    </source>
</evidence>
<dbReference type="VEuPathDB" id="TriTrypDB:Tb427_000373700"/>